<dbReference type="AlphaFoldDB" id="A0A7W5DWD4"/>
<evidence type="ECO:0000313" key="7">
    <source>
        <dbReference type="EMBL" id="MBB3205755.1"/>
    </source>
</evidence>
<comment type="similarity">
    <text evidence="1">Belongs to the sigma-70 factor family. ECF subfamily.</text>
</comment>
<dbReference type="Gene3D" id="1.10.10.10">
    <property type="entry name" value="Winged helix-like DNA-binding domain superfamily/Winged helix DNA-binding domain"/>
    <property type="match status" value="1"/>
</dbReference>
<evidence type="ECO:0000313" key="8">
    <source>
        <dbReference type="Proteomes" id="UP000536179"/>
    </source>
</evidence>
<dbReference type="InterPro" id="IPR014284">
    <property type="entry name" value="RNA_pol_sigma-70_dom"/>
</dbReference>
<evidence type="ECO:0000256" key="2">
    <source>
        <dbReference type="ARBA" id="ARBA00023015"/>
    </source>
</evidence>
<dbReference type="GO" id="GO:0006352">
    <property type="term" value="P:DNA-templated transcription initiation"/>
    <property type="evidence" value="ECO:0007669"/>
    <property type="project" value="InterPro"/>
</dbReference>
<dbReference type="InterPro" id="IPR013249">
    <property type="entry name" value="RNA_pol_sigma70_r4_t2"/>
</dbReference>
<feature type="domain" description="RNA polymerase sigma-70 region 2" evidence="5">
    <location>
        <begin position="16"/>
        <end position="84"/>
    </location>
</feature>
<comment type="caution">
    <text evidence="7">The sequence shown here is derived from an EMBL/GenBank/DDBJ whole genome shotgun (WGS) entry which is preliminary data.</text>
</comment>
<dbReference type="NCBIfam" id="TIGR02989">
    <property type="entry name" value="Sig-70_gvs1"/>
    <property type="match status" value="1"/>
</dbReference>
<evidence type="ECO:0000256" key="4">
    <source>
        <dbReference type="ARBA" id="ARBA00023163"/>
    </source>
</evidence>
<keyword evidence="8" id="KW-1185">Reference proteome</keyword>
<evidence type="ECO:0000259" key="6">
    <source>
        <dbReference type="Pfam" id="PF08281"/>
    </source>
</evidence>
<dbReference type="EMBL" id="JACHXU010000004">
    <property type="protein sequence ID" value="MBB3205755.1"/>
    <property type="molecule type" value="Genomic_DNA"/>
</dbReference>
<dbReference type="InterPro" id="IPR013325">
    <property type="entry name" value="RNA_pol_sigma_r2"/>
</dbReference>
<dbReference type="NCBIfam" id="TIGR02937">
    <property type="entry name" value="sigma70-ECF"/>
    <property type="match status" value="1"/>
</dbReference>
<name>A0A7W5DWD4_9BACT</name>
<dbReference type="InterPro" id="IPR007627">
    <property type="entry name" value="RNA_pol_sigma70_r2"/>
</dbReference>
<accession>A0A7W5DWD4</accession>
<gene>
    <name evidence="7" type="ORF">FHS27_001559</name>
</gene>
<sequence>MDHQEPQLAQEDFVALFTANQRRIFGFVVSISPSWADADEIFQRVCLVLWKKWPSYEHEDKFLAWALQIARFEVVKFMSQRSRRKEIYSDEALDSIQTRTCEMSADLNERMVALERCVKKLPEEQQDLVRRCYSGTQKIKEIAEAIGINAQNLYLKLQRIRKVLHQCVDKSLAEM</sequence>
<organism evidence="7 8">
    <name type="scientific">Aporhodopirellula rubra</name>
    <dbReference type="NCBI Taxonomy" id="980271"/>
    <lineage>
        <taxon>Bacteria</taxon>
        <taxon>Pseudomonadati</taxon>
        <taxon>Planctomycetota</taxon>
        <taxon>Planctomycetia</taxon>
        <taxon>Pirellulales</taxon>
        <taxon>Pirellulaceae</taxon>
        <taxon>Aporhodopirellula</taxon>
    </lineage>
</organism>
<dbReference type="SUPFAM" id="SSF88659">
    <property type="entry name" value="Sigma3 and sigma4 domains of RNA polymerase sigma factors"/>
    <property type="match status" value="1"/>
</dbReference>
<dbReference type="GO" id="GO:0016987">
    <property type="term" value="F:sigma factor activity"/>
    <property type="evidence" value="ECO:0007669"/>
    <property type="project" value="UniProtKB-KW"/>
</dbReference>
<protein>
    <submittedName>
        <fullName evidence="7">RNA polymerase sigma-70 factor (ECF subfamily)</fullName>
    </submittedName>
</protein>
<reference evidence="7 8" key="1">
    <citation type="submission" date="2020-08" db="EMBL/GenBank/DDBJ databases">
        <title>Genomic Encyclopedia of Type Strains, Phase III (KMG-III): the genomes of soil and plant-associated and newly described type strains.</title>
        <authorList>
            <person name="Whitman W."/>
        </authorList>
    </citation>
    <scope>NUCLEOTIDE SEQUENCE [LARGE SCALE GENOMIC DNA]</scope>
    <source>
        <strain evidence="7 8">CECT 8075</strain>
    </source>
</reference>
<dbReference type="InterPro" id="IPR039425">
    <property type="entry name" value="RNA_pol_sigma-70-like"/>
</dbReference>
<evidence type="ECO:0000256" key="3">
    <source>
        <dbReference type="ARBA" id="ARBA00023082"/>
    </source>
</evidence>
<dbReference type="PANTHER" id="PTHR43133">
    <property type="entry name" value="RNA POLYMERASE ECF-TYPE SIGMA FACTO"/>
    <property type="match status" value="1"/>
</dbReference>
<dbReference type="Proteomes" id="UP000536179">
    <property type="component" value="Unassembled WGS sequence"/>
</dbReference>
<dbReference type="SUPFAM" id="SSF88946">
    <property type="entry name" value="Sigma2 domain of RNA polymerase sigma factors"/>
    <property type="match status" value="1"/>
</dbReference>
<dbReference type="InterPro" id="IPR013324">
    <property type="entry name" value="RNA_pol_sigma_r3/r4-like"/>
</dbReference>
<keyword evidence="3" id="KW-0731">Sigma factor</keyword>
<dbReference type="Pfam" id="PF04542">
    <property type="entry name" value="Sigma70_r2"/>
    <property type="match status" value="1"/>
</dbReference>
<dbReference type="InterPro" id="IPR014331">
    <property type="entry name" value="RNA_pol_sigma70_ECF_RHOBA"/>
</dbReference>
<keyword evidence="4" id="KW-0804">Transcription</keyword>
<dbReference type="Gene3D" id="1.10.1740.10">
    <property type="match status" value="1"/>
</dbReference>
<dbReference type="InterPro" id="IPR036388">
    <property type="entry name" value="WH-like_DNA-bd_sf"/>
</dbReference>
<evidence type="ECO:0000256" key="1">
    <source>
        <dbReference type="ARBA" id="ARBA00010641"/>
    </source>
</evidence>
<evidence type="ECO:0000259" key="5">
    <source>
        <dbReference type="Pfam" id="PF04542"/>
    </source>
</evidence>
<feature type="domain" description="RNA polymerase sigma factor 70 region 4 type 2" evidence="6">
    <location>
        <begin position="113"/>
        <end position="162"/>
    </location>
</feature>
<dbReference type="RefSeq" id="WP_184303640.1">
    <property type="nucleotide sequence ID" value="NZ_JACHXU010000004.1"/>
</dbReference>
<keyword evidence="2" id="KW-0805">Transcription regulation</keyword>
<dbReference type="GO" id="GO:0003677">
    <property type="term" value="F:DNA binding"/>
    <property type="evidence" value="ECO:0007669"/>
    <property type="project" value="InterPro"/>
</dbReference>
<dbReference type="Pfam" id="PF08281">
    <property type="entry name" value="Sigma70_r4_2"/>
    <property type="match status" value="1"/>
</dbReference>
<proteinExistence type="inferred from homology"/>
<dbReference type="PANTHER" id="PTHR43133:SF51">
    <property type="entry name" value="RNA POLYMERASE SIGMA FACTOR"/>
    <property type="match status" value="1"/>
</dbReference>